<gene>
    <name evidence="1" type="ORF">BDY19DRAFT_950467</name>
</gene>
<name>A0ACB8U2F1_9APHY</name>
<keyword evidence="2" id="KW-1185">Reference proteome</keyword>
<proteinExistence type="predicted"/>
<sequence length="335" mass="37778">MSLKLQAKRLNPHPPPPRLPAVMARTIQNTIDISALQREITSDYVAVASVVMYIYDWLVSFDQEVKHVWTRKWTLSTWIFITNRYVTLLDMIIILIPNPYHRIVCIALIRLDSILQLFFLLVSALLTALRAYALCNQRIWVLLLVFGLGMVSFFTNMVAFIVVTIVFILVPPAPICFQHLPFSSAVGLGISLSTRVALIIADLIVLVVTWRQAAGTVREASRINVRVPLSEVLIRDGTFFFVGLLAINIYQVLSSNIDAVHQFVPIETLLTPFVDSKPLSLNYLLIDCWDYHIDLAQSSCLGSYLIYGRPMRIPNAQVTQVVGQLYRSALTSSET</sequence>
<evidence type="ECO:0000313" key="1">
    <source>
        <dbReference type="EMBL" id="KAI0088349.1"/>
    </source>
</evidence>
<protein>
    <submittedName>
        <fullName evidence="1">Uncharacterized protein</fullName>
    </submittedName>
</protein>
<evidence type="ECO:0000313" key="2">
    <source>
        <dbReference type="Proteomes" id="UP001055072"/>
    </source>
</evidence>
<comment type="caution">
    <text evidence="1">The sequence shown here is derived from an EMBL/GenBank/DDBJ whole genome shotgun (WGS) entry which is preliminary data.</text>
</comment>
<organism evidence="1 2">
    <name type="scientific">Irpex rosettiformis</name>
    <dbReference type="NCBI Taxonomy" id="378272"/>
    <lineage>
        <taxon>Eukaryota</taxon>
        <taxon>Fungi</taxon>
        <taxon>Dikarya</taxon>
        <taxon>Basidiomycota</taxon>
        <taxon>Agaricomycotina</taxon>
        <taxon>Agaricomycetes</taxon>
        <taxon>Polyporales</taxon>
        <taxon>Irpicaceae</taxon>
        <taxon>Irpex</taxon>
    </lineage>
</organism>
<reference evidence="1" key="1">
    <citation type="journal article" date="2021" name="Environ. Microbiol.">
        <title>Gene family expansions and transcriptome signatures uncover fungal adaptations to wood decay.</title>
        <authorList>
            <person name="Hage H."/>
            <person name="Miyauchi S."/>
            <person name="Viragh M."/>
            <person name="Drula E."/>
            <person name="Min B."/>
            <person name="Chaduli D."/>
            <person name="Navarro D."/>
            <person name="Favel A."/>
            <person name="Norest M."/>
            <person name="Lesage-Meessen L."/>
            <person name="Balint B."/>
            <person name="Merenyi Z."/>
            <person name="de Eugenio L."/>
            <person name="Morin E."/>
            <person name="Martinez A.T."/>
            <person name="Baldrian P."/>
            <person name="Stursova M."/>
            <person name="Martinez M.J."/>
            <person name="Novotny C."/>
            <person name="Magnuson J.K."/>
            <person name="Spatafora J.W."/>
            <person name="Maurice S."/>
            <person name="Pangilinan J."/>
            <person name="Andreopoulos W."/>
            <person name="LaButti K."/>
            <person name="Hundley H."/>
            <person name="Na H."/>
            <person name="Kuo A."/>
            <person name="Barry K."/>
            <person name="Lipzen A."/>
            <person name="Henrissat B."/>
            <person name="Riley R."/>
            <person name="Ahrendt S."/>
            <person name="Nagy L.G."/>
            <person name="Grigoriev I.V."/>
            <person name="Martin F."/>
            <person name="Rosso M.N."/>
        </authorList>
    </citation>
    <scope>NUCLEOTIDE SEQUENCE</scope>
    <source>
        <strain evidence="1">CBS 384.51</strain>
    </source>
</reference>
<dbReference type="Proteomes" id="UP001055072">
    <property type="component" value="Unassembled WGS sequence"/>
</dbReference>
<dbReference type="EMBL" id="MU274914">
    <property type="protein sequence ID" value="KAI0088349.1"/>
    <property type="molecule type" value="Genomic_DNA"/>
</dbReference>
<accession>A0ACB8U2F1</accession>